<feature type="domain" description="Flagellar assembly protein FliH/Type III secretion system HrpE" evidence="8">
    <location>
        <begin position="121"/>
        <end position="246"/>
    </location>
</feature>
<protein>
    <recommendedName>
        <fullName evidence="8">Flagellar assembly protein FliH/Type III secretion system HrpE domain-containing protein</fullName>
    </recommendedName>
</protein>
<keyword evidence="7" id="KW-0175">Coiled coil</keyword>
<evidence type="ECO:0000313" key="9">
    <source>
        <dbReference type="EMBL" id="EOW83993.1"/>
    </source>
</evidence>
<dbReference type="PANTHER" id="PTHR34982">
    <property type="entry name" value="YOP PROTEINS TRANSLOCATION PROTEIN L"/>
    <property type="match status" value="1"/>
</dbReference>
<dbReference type="Proteomes" id="UP000014113">
    <property type="component" value="Unassembled WGS sequence"/>
</dbReference>
<dbReference type="OrthoDB" id="2199517at2"/>
<dbReference type="PANTHER" id="PTHR34982:SF1">
    <property type="entry name" value="FLAGELLAR ASSEMBLY PROTEIN FLIH"/>
    <property type="match status" value="1"/>
</dbReference>
<organism evidence="9 10">
    <name type="scientific">Enterococcus columbae DSM 7374 = ATCC 51263</name>
    <dbReference type="NCBI Taxonomy" id="1121865"/>
    <lineage>
        <taxon>Bacteria</taxon>
        <taxon>Bacillati</taxon>
        <taxon>Bacillota</taxon>
        <taxon>Bacilli</taxon>
        <taxon>Lactobacillales</taxon>
        <taxon>Enterococcaceae</taxon>
        <taxon>Enterococcus</taxon>
    </lineage>
</organism>
<name>S0KIQ5_9ENTE</name>
<dbReference type="RefSeq" id="WP_016183906.1">
    <property type="nucleotide sequence ID" value="NZ_JXKI01000003.1"/>
</dbReference>
<feature type="coiled-coil region" evidence="7">
    <location>
        <begin position="41"/>
        <end position="158"/>
    </location>
</feature>
<keyword evidence="4" id="KW-1005">Bacterial flagellum biogenesis</keyword>
<evidence type="ECO:0000256" key="4">
    <source>
        <dbReference type="ARBA" id="ARBA00022795"/>
    </source>
</evidence>
<evidence type="ECO:0000256" key="3">
    <source>
        <dbReference type="ARBA" id="ARBA00022448"/>
    </source>
</evidence>
<keyword evidence="3" id="KW-0813">Transport</keyword>
<comment type="caution">
    <text evidence="9">The sequence shown here is derived from an EMBL/GenBank/DDBJ whole genome shotgun (WGS) entry which is preliminary data.</text>
</comment>
<evidence type="ECO:0000313" key="10">
    <source>
        <dbReference type="Proteomes" id="UP000014113"/>
    </source>
</evidence>
<evidence type="ECO:0000256" key="6">
    <source>
        <dbReference type="ARBA" id="ARBA00023225"/>
    </source>
</evidence>
<evidence type="ECO:0000256" key="2">
    <source>
        <dbReference type="ARBA" id="ARBA00006602"/>
    </source>
</evidence>
<proteinExistence type="inferred from homology"/>
<evidence type="ECO:0000256" key="1">
    <source>
        <dbReference type="ARBA" id="ARBA00003041"/>
    </source>
</evidence>
<dbReference type="PATRIC" id="fig|1121865.3.peg.1740"/>
<evidence type="ECO:0000259" key="8">
    <source>
        <dbReference type="Pfam" id="PF02108"/>
    </source>
</evidence>
<keyword evidence="5" id="KW-0653">Protein transport</keyword>
<dbReference type="GO" id="GO:0015031">
    <property type="term" value="P:protein transport"/>
    <property type="evidence" value="ECO:0007669"/>
    <property type="project" value="UniProtKB-KW"/>
</dbReference>
<evidence type="ECO:0000256" key="5">
    <source>
        <dbReference type="ARBA" id="ARBA00022927"/>
    </source>
</evidence>
<comment type="similarity">
    <text evidence="2">Belongs to the FliH family.</text>
</comment>
<gene>
    <name evidence="9" type="ORF">I568_01440</name>
</gene>
<dbReference type="GO" id="GO:0044781">
    <property type="term" value="P:bacterial-type flagellum organization"/>
    <property type="evidence" value="ECO:0007669"/>
    <property type="project" value="UniProtKB-KW"/>
</dbReference>
<keyword evidence="6" id="KW-1006">Bacterial flagellum protein export</keyword>
<comment type="function">
    <text evidence="1">Needed for flagellar regrowth and assembly.</text>
</comment>
<sequence length="255" mass="29261">MMLSSSSLVKANQVVSSIPSKIIATEIPTTPAVNDWHKVNNQFSKERQEHFEHELAKIEEQKFQILQAAMQEAEQIKQKAYEEGYQLGEMAGSQQGYQAGYNDGYQKGYQEAKEETEALLQEAKDSFHAAIQTSQQFIKEKEQTLIEASVQMTELLIEQSLKIDPATILSIIDPVLIDLEQPDQLVSIRCHADYVPLLSERLEKMKKEIINFRYVILKDMSMSPMELIIESENQRIELDVRQELETLLAKIKENE</sequence>
<dbReference type="InterPro" id="IPR018035">
    <property type="entry name" value="Flagellar_FliH/T3SS_HrpE"/>
</dbReference>
<keyword evidence="10" id="KW-1185">Reference proteome</keyword>
<accession>S0KIQ5</accession>
<dbReference type="AlphaFoldDB" id="S0KIQ5"/>
<dbReference type="EMBL" id="ASWJ01000006">
    <property type="protein sequence ID" value="EOW83993.1"/>
    <property type="molecule type" value="Genomic_DNA"/>
</dbReference>
<dbReference type="InterPro" id="IPR051472">
    <property type="entry name" value="T3SS_Stator/FliH"/>
</dbReference>
<dbReference type="GO" id="GO:0005829">
    <property type="term" value="C:cytosol"/>
    <property type="evidence" value="ECO:0007669"/>
    <property type="project" value="TreeGrafter"/>
</dbReference>
<dbReference type="Pfam" id="PF02108">
    <property type="entry name" value="FliH"/>
    <property type="match status" value="1"/>
</dbReference>
<dbReference type="eggNOG" id="COG1317">
    <property type="taxonomic scope" value="Bacteria"/>
</dbReference>
<dbReference type="STRING" id="1121865.OMW_01797"/>
<reference evidence="9 10" key="1">
    <citation type="submission" date="2013-03" db="EMBL/GenBank/DDBJ databases">
        <title>The Genome Sequence of Enterococcus columbae ATCC_51263 (PacBio/Illumina hybrid assembly).</title>
        <authorList>
            <consortium name="The Broad Institute Genomics Platform"/>
            <consortium name="The Broad Institute Genome Sequencing Center for Infectious Disease"/>
            <person name="Earl A."/>
            <person name="Russ C."/>
            <person name="Gilmore M."/>
            <person name="Surin D."/>
            <person name="Walker B."/>
            <person name="Young S."/>
            <person name="Zeng Q."/>
            <person name="Gargeya S."/>
            <person name="Fitzgerald M."/>
            <person name="Haas B."/>
            <person name="Abouelleil A."/>
            <person name="Allen A.W."/>
            <person name="Alvarado L."/>
            <person name="Arachchi H.M."/>
            <person name="Berlin A.M."/>
            <person name="Chapman S.B."/>
            <person name="Gainer-Dewar J."/>
            <person name="Goldberg J."/>
            <person name="Griggs A."/>
            <person name="Gujja S."/>
            <person name="Hansen M."/>
            <person name="Howarth C."/>
            <person name="Imamovic A."/>
            <person name="Ireland A."/>
            <person name="Larimer J."/>
            <person name="McCowan C."/>
            <person name="Murphy C."/>
            <person name="Pearson M."/>
            <person name="Poon T.W."/>
            <person name="Priest M."/>
            <person name="Roberts A."/>
            <person name="Saif S."/>
            <person name="Shea T."/>
            <person name="Sisk P."/>
            <person name="Sykes S."/>
            <person name="Wortman J."/>
            <person name="Nusbaum C."/>
            <person name="Birren B."/>
        </authorList>
    </citation>
    <scope>NUCLEOTIDE SEQUENCE [LARGE SCALE GENOMIC DNA]</scope>
    <source>
        <strain evidence="9 10">ATCC 51263</strain>
    </source>
</reference>
<evidence type="ECO:0000256" key="7">
    <source>
        <dbReference type="SAM" id="Coils"/>
    </source>
</evidence>